<dbReference type="CDD" id="cd04301">
    <property type="entry name" value="NAT_SF"/>
    <property type="match status" value="1"/>
</dbReference>
<dbReference type="PROSITE" id="PS51186">
    <property type="entry name" value="GNAT"/>
    <property type="match status" value="1"/>
</dbReference>
<dbReference type="EMBL" id="JBHUDD010000055">
    <property type="protein sequence ID" value="MFD1509817.1"/>
    <property type="molecule type" value="Genomic_DNA"/>
</dbReference>
<dbReference type="SUPFAM" id="SSF55729">
    <property type="entry name" value="Acyl-CoA N-acyltransferases (Nat)"/>
    <property type="match status" value="1"/>
</dbReference>
<dbReference type="Proteomes" id="UP001597186">
    <property type="component" value="Unassembled WGS sequence"/>
</dbReference>
<dbReference type="InterPro" id="IPR050832">
    <property type="entry name" value="Bact_Acetyltransf"/>
</dbReference>
<name>A0ABW4EFF4_9RHOB</name>
<reference evidence="5" key="1">
    <citation type="journal article" date="2019" name="Int. J. Syst. Evol. Microbiol.">
        <title>The Global Catalogue of Microorganisms (GCM) 10K type strain sequencing project: providing services to taxonomists for standard genome sequencing and annotation.</title>
        <authorList>
            <consortium name="The Broad Institute Genomics Platform"/>
            <consortium name="The Broad Institute Genome Sequencing Center for Infectious Disease"/>
            <person name="Wu L."/>
            <person name="Ma J."/>
        </authorList>
    </citation>
    <scope>NUCLEOTIDE SEQUENCE [LARGE SCALE GENOMIC DNA]</scope>
    <source>
        <strain evidence="5">CGMCC 1.12477</strain>
    </source>
</reference>
<evidence type="ECO:0000313" key="5">
    <source>
        <dbReference type="Proteomes" id="UP001597186"/>
    </source>
</evidence>
<dbReference type="RefSeq" id="WP_379915362.1">
    <property type="nucleotide sequence ID" value="NZ_JBHUDD010000055.1"/>
</dbReference>
<sequence>MSLTIETGFTEDERARAATLYWQAFGAKLGRVLGPQDRALSFLQPILNPEFALVARDDAGQILGMAGFKTADGGLVDGGLRDLARAYGPLGALWRGVLLLALERKAEPGVFQMDGIFVAAEARGQGVGGKLLDAVLAAATQEGCRVVRLDVIDINPRAQALYERKGFVGAGRRYTGPLRHVFGFRSALRMECTAKVSRTCPPRAPAT</sequence>
<dbReference type="EC" id="2.3.1.-" evidence="4"/>
<dbReference type="GO" id="GO:0016746">
    <property type="term" value="F:acyltransferase activity"/>
    <property type="evidence" value="ECO:0007669"/>
    <property type="project" value="UniProtKB-KW"/>
</dbReference>
<keyword evidence="2 4" id="KW-0012">Acyltransferase</keyword>
<keyword evidence="1 4" id="KW-0808">Transferase</keyword>
<dbReference type="InterPro" id="IPR016181">
    <property type="entry name" value="Acyl_CoA_acyltransferase"/>
</dbReference>
<evidence type="ECO:0000256" key="2">
    <source>
        <dbReference type="ARBA" id="ARBA00023315"/>
    </source>
</evidence>
<evidence type="ECO:0000259" key="3">
    <source>
        <dbReference type="PROSITE" id="PS51186"/>
    </source>
</evidence>
<gene>
    <name evidence="4" type="ORF">ACFTOW_10415</name>
</gene>
<organism evidence="4 5">
    <name type="scientific">Lacimonas salitolerans</name>
    <dbReference type="NCBI Taxonomy" id="1323750"/>
    <lineage>
        <taxon>Bacteria</taxon>
        <taxon>Pseudomonadati</taxon>
        <taxon>Pseudomonadota</taxon>
        <taxon>Alphaproteobacteria</taxon>
        <taxon>Rhodobacterales</taxon>
        <taxon>Paracoccaceae</taxon>
        <taxon>Lacimonas</taxon>
    </lineage>
</organism>
<proteinExistence type="predicted"/>
<dbReference type="Gene3D" id="3.40.630.30">
    <property type="match status" value="1"/>
</dbReference>
<comment type="caution">
    <text evidence="4">The sequence shown here is derived from an EMBL/GenBank/DDBJ whole genome shotgun (WGS) entry which is preliminary data.</text>
</comment>
<accession>A0ABW4EFF4</accession>
<evidence type="ECO:0000313" key="4">
    <source>
        <dbReference type="EMBL" id="MFD1509817.1"/>
    </source>
</evidence>
<feature type="domain" description="N-acetyltransferase" evidence="3">
    <location>
        <begin position="3"/>
        <end position="195"/>
    </location>
</feature>
<protein>
    <submittedName>
        <fullName evidence="4">GNAT family N-acetyltransferase</fullName>
        <ecNumber evidence="4">2.3.1.-</ecNumber>
    </submittedName>
</protein>
<evidence type="ECO:0000256" key="1">
    <source>
        <dbReference type="ARBA" id="ARBA00022679"/>
    </source>
</evidence>
<keyword evidence="5" id="KW-1185">Reference proteome</keyword>
<dbReference type="InterPro" id="IPR000182">
    <property type="entry name" value="GNAT_dom"/>
</dbReference>
<dbReference type="PANTHER" id="PTHR43877">
    <property type="entry name" value="AMINOALKYLPHOSPHONATE N-ACETYLTRANSFERASE-RELATED-RELATED"/>
    <property type="match status" value="1"/>
</dbReference>
<dbReference type="Pfam" id="PF00583">
    <property type="entry name" value="Acetyltransf_1"/>
    <property type="match status" value="1"/>
</dbReference>